<dbReference type="SMART" id="SM00564">
    <property type="entry name" value="PQQ"/>
    <property type="match status" value="7"/>
</dbReference>
<evidence type="ECO:0000313" key="3">
    <source>
        <dbReference type="Proteomes" id="UP000232721"/>
    </source>
</evidence>
<dbReference type="Proteomes" id="UP000232721">
    <property type="component" value="Chromosome"/>
</dbReference>
<dbReference type="InterPro" id="IPR015943">
    <property type="entry name" value="WD40/YVTN_repeat-like_dom_sf"/>
</dbReference>
<evidence type="ECO:0000313" key="2">
    <source>
        <dbReference type="EMBL" id="AUC23815.1"/>
    </source>
</evidence>
<feature type="domain" description="Pyrrolo-quinoline quinone repeat" evidence="1">
    <location>
        <begin position="327"/>
        <end position="446"/>
    </location>
</feature>
<evidence type="ECO:0000259" key="1">
    <source>
        <dbReference type="Pfam" id="PF13360"/>
    </source>
</evidence>
<dbReference type="InterPro" id="IPR002372">
    <property type="entry name" value="PQQ_rpt_dom"/>
</dbReference>
<dbReference type="InterPro" id="IPR018391">
    <property type="entry name" value="PQQ_b-propeller_rpt"/>
</dbReference>
<accession>A0ABM6Q3V1</accession>
<keyword evidence="3" id="KW-1185">Reference proteome</keyword>
<gene>
    <name evidence="2" type="ORF">BTO15_17680</name>
</gene>
<sequence>MKKIISILLILILLSCSNDESLPHQNSNPEEIKLEKISFEGKTVTIDWNTVLDADDDLIHYSLYINSILVEKTTKSISTSLLEYNNDYSGRIIATDKNGGVSELEFTFESPKSKILLFSDSSQNLIAYDLITNKTLWESNTSFIEAHTAYKDMIFSGVKGLNGINILTGEIEWTSSPSSTNYNEYRNIITDNTNVYAFDASSKLYCVNIESKEKLWDRSFLNYYATLSIDETRVFVSSRNNDHLYAINKVSGQTDWSLRLNASYKFLTNPLINNDHIYIGDYYGIFYALNKNDGSKIWTVDMGRYNSFFAAPTIFENTIITGTYSTLYALYENNGNIKWTYKPEGTIETSPFIHNNNIYIGLSKNGTAELVCLNAEDGSFKWKYDLSSKTTTSPIVYEDIVYIGDWDNNFYAINATNGSLKWKLQTDNPIIKSPIIVIGNSNTVIYPSSHGLKN</sequence>
<organism evidence="2 3">
    <name type="scientific">Polaribacter sejongensis</name>
    <dbReference type="NCBI Taxonomy" id="985043"/>
    <lineage>
        <taxon>Bacteria</taxon>
        <taxon>Pseudomonadati</taxon>
        <taxon>Bacteroidota</taxon>
        <taxon>Flavobacteriia</taxon>
        <taxon>Flavobacteriales</taxon>
        <taxon>Flavobacteriaceae</taxon>
    </lineage>
</organism>
<dbReference type="PANTHER" id="PTHR34512:SF30">
    <property type="entry name" value="OUTER MEMBRANE PROTEIN ASSEMBLY FACTOR BAMB"/>
    <property type="match status" value="1"/>
</dbReference>
<reference evidence="2 3" key="1">
    <citation type="submission" date="2017-02" db="EMBL/GenBank/DDBJ databases">
        <title>Trade-off between light-utilization and light-protection in marine flavobacteria.</title>
        <authorList>
            <person name="Kumagai Y."/>
            <person name="Yoshizawa S."/>
            <person name="Kogure K."/>
            <person name="Iwasaki W."/>
        </authorList>
    </citation>
    <scope>NUCLEOTIDE SEQUENCE [LARGE SCALE GENOMIC DNA]</scope>
    <source>
        <strain evidence="2 3">KCTC 23670</strain>
    </source>
</reference>
<dbReference type="SUPFAM" id="SSF50998">
    <property type="entry name" value="Quinoprotein alcohol dehydrogenase-like"/>
    <property type="match status" value="2"/>
</dbReference>
<dbReference type="InterPro" id="IPR011047">
    <property type="entry name" value="Quinoprotein_ADH-like_sf"/>
</dbReference>
<proteinExistence type="predicted"/>
<dbReference type="PROSITE" id="PS51257">
    <property type="entry name" value="PROKAR_LIPOPROTEIN"/>
    <property type="match status" value="1"/>
</dbReference>
<dbReference type="EMBL" id="CP019336">
    <property type="protein sequence ID" value="AUC23815.1"/>
    <property type="molecule type" value="Genomic_DNA"/>
</dbReference>
<dbReference type="Gene3D" id="2.130.10.10">
    <property type="entry name" value="YVTN repeat-like/Quinoprotein amine dehydrogenase"/>
    <property type="match status" value="2"/>
</dbReference>
<feature type="domain" description="Pyrrolo-quinoline quinone repeat" evidence="1">
    <location>
        <begin position="113"/>
        <end position="219"/>
    </location>
</feature>
<dbReference type="Pfam" id="PF13360">
    <property type="entry name" value="PQQ_2"/>
    <property type="match status" value="2"/>
</dbReference>
<name>A0ABM6Q3V1_9FLAO</name>
<dbReference type="PANTHER" id="PTHR34512">
    <property type="entry name" value="CELL SURFACE PROTEIN"/>
    <property type="match status" value="1"/>
</dbReference>
<dbReference type="RefSeq" id="WP_208889801.1">
    <property type="nucleotide sequence ID" value="NZ_CP019336.1"/>
</dbReference>
<protein>
    <recommendedName>
        <fullName evidence="1">Pyrrolo-quinoline quinone repeat domain-containing protein</fullName>
    </recommendedName>
</protein>